<accession>A0ABT4YXS4</accession>
<protein>
    <submittedName>
        <fullName evidence="1">Uncharacterized protein</fullName>
    </submittedName>
</protein>
<evidence type="ECO:0000313" key="1">
    <source>
        <dbReference type="EMBL" id="MDB1126165.1"/>
    </source>
</evidence>
<gene>
    <name evidence="1" type="ORF">PGX00_21840</name>
</gene>
<organism evidence="1 2">
    <name type="scientific">Vibrio algarum</name>
    <dbReference type="NCBI Taxonomy" id="3020714"/>
    <lineage>
        <taxon>Bacteria</taxon>
        <taxon>Pseudomonadati</taxon>
        <taxon>Pseudomonadota</taxon>
        <taxon>Gammaproteobacteria</taxon>
        <taxon>Vibrionales</taxon>
        <taxon>Vibrionaceae</taxon>
        <taxon>Vibrio</taxon>
    </lineage>
</organism>
<keyword evidence="2" id="KW-1185">Reference proteome</keyword>
<dbReference type="EMBL" id="JAQLOI010000003">
    <property type="protein sequence ID" value="MDB1126165.1"/>
    <property type="molecule type" value="Genomic_DNA"/>
</dbReference>
<evidence type="ECO:0000313" key="2">
    <source>
        <dbReference type="Proteomes" id="UP001210678"/>
    </source>
</evidence>
<dbReference type="Proteomes" id="UP001210678">
    <property type="component" value="Unassembled WGS sequence"/>
</dbReference>
<dbReference type="RefSeq" id="WP_272140544.1">
    <property type="nucleotide sequence ID" value="NZ_JAQLOI010000003.1"/>
</dbReference>
<sequence length="111" mass="12519">MQTQTPQQLNSLSQLKPGTQVESMVTGDRFVILANYGSRVIAIESITLVTVNDHAYKEWFCASSDKPLNQLKVGDIITNKQTYVITHVSDYILHANRSVEITHPKEYLLLT</sequence>
<proteinExistence type="predicted"/>
<reference evidence="1 2" key="1">
    <citation type="submission" date="2023-01" db="EMBL/GenBank/DDBJ databases">
        <title>Vibrio sp. KJ40-1 sp.nov, isolated from marine algae.</title>
        <authorList>
            <person name="Butt M."/>
            <person name="Kim J.M.J."/>
            <person name="Jeon C.O.C."/>
        </authorList>
    </citation>
    <scope>NUCLEOTIDE SEQUENCE [LARGE SCALE GENOMIC DNA]</scope>
    <source>
        <strain evidence="1 2">KJ40-1</strain>
    </source>
</reference>
<comment type="caution">
    <text evidence="1">The sequence shown here is derived from an EMBL/GenBank/DDBJ whole genome shotgun (WGS) entry which is preliminary data.</text>
</comment>
<name>A0ABT4YXS4_9VIBR</name>